<dbReference type="PANTHER" id="PTHR43409:SF7">
    <property type="entry name" value="BLL1977 PROTEIN"/>
    <property type="match status" value="1"/>
</dbReference>
<dbReference type="RefSeq" id="WP_005006538.1">
    <property type="nucleotide sequence ID" value="NZ_HG422173.1"/>
</dbReference>
<dbReference type="PROSITE" id="PS51332">
    <property type="entry name" value="B12_BINDING"/>
    <property type="match status" value="1"/>
</dbReference>
<dbReference type="Proteomes" id="UP000011704">
    <property type="component" value="Unassembled WGS sequence"/>
</dbReference>
<evidence type="ECO:0000256" key="5">
    <source>
        <dbReference type="ARBA" id="ARBA00022723"/>
    </source>
</evidence>
<feature type="domain" description="B12-binding" evidence="8">
    <location>
        <begin position="177"/>
        <end position="358"/>
    </location>
</feature>
<dbReference type="InterPro" id="IPR006638">
    <property type="entry name" value="Elp3/MiaA/NifB-like_rSAM"/>
</dbReference>
<dbReference type="InterPro" id="IPR006158">
    <property type="entry name" value="Cobalamin-bd"/>
</dbReference>
<dbReference type="STRING" id="1266370.NITGR_170032"/>
<dbReference type="InterPro" id="IPR034466">
    <property type="entry name" value="Methyltransferase_Class_B"/>
</dbReference>
<keyword evidence="6" id="KW-0408">Iron</keyword>
<keyword evidence="7" id="KW-0411">Iron-sulfur</keyword>
<evidence type="ECO:0000313" key="11">
    <source>
        <dbReference type="Proteomes" id="UP000011704"/>
    </source>
</evidence>
<dbReference type="SFLD" id="SFLDG01123">
    <property type="entry name" value="methyltransferase_(Class_B)"/>
    <property type="match status" value="1"/>
</dbReference>
<dbReference type="InParanoid" id="M1YVW9"/>
<dbReference type="Pfam" id="PF04055">
    <property type="entry name" value="Radical_SAM"/>
    <property type="match status" value="1"/>
</dbReference>
<keyword evidence="4" id="KW-0949">S-adenosyl-L-methionine</keyword>
<evidence type="ECO:0000256" key="1">
    <source>
        <dbReference type="ARBA" id="ARBA00001966"/>
    </source>
</evidence>
<dbReference type="PANTHER" id="PTHR43409">
    <property type="entry name" value="ANAEROBIC MAGNESIUM-PROTOPORPHYRIN IX MONOMETHYL ESTER CYCLASE-RELATED"/>
    <property type="match status" value="1"/>
</dbReference>
<dbReference type="GO" id="GO:0051539">
    <property type="term" value="F:4 iron, 4 sulfur cluster binding"/>
    <property type="evidence" value="ECO:0007669"/>
    <property type="project" value="UniProtKB-KW"/>
</dbReference>
<dbReference type="EMBL" id="CAQJ01000019">
    <property type="protein sequence ID" value="CCQ89775.1"/>
    <property type="molecule type" value="Genomic_DNA"/>
</dbReference>
<proteinExistence type="predicted"/>
<dbReference type="GO" id="GO:0046872">
    <property type="term" value="F:metal ion binding"/>
    <property type="evidence" value="ECO:0007669"/>
    <property type="project" value="UniProtKB-KW"/>
</dbReference>
<protein>
    <submittedName>
        <fullName evidence="10">Uncharacterized protein</fullName>
    </submittedName>
</protein>
<reference evidence="10 11" key="1">
    <citation type="journal article" date="2013" name="Front. Microbiol.">
        <title>The genome of Nitrospina gracilis illuminates the metabolism and evolution of the major marine nitrite oxidizer.</title>
        <authorList>
            <person name="Luecker S."/>
            <person name="Nowka B."/>
            <person name="Rattei T."/>
            <person name="Spieck E."/>
            <person name="and Daims H."/>
        </authorList>
    </citation>
    <scope>NUCLEOTIDE SEQUENCE [LARGE SCALE GENOMIC DNA]</scope>
    <source>
        <strain evidence="10 11">3/211</strain>
    </source>
</reference>
<dbReference type="PROSITE" id="PS51918">
    <property type="entry name" value="RADICAL_SAM"/>
    <property type="match status" value="1"/>
</dbReference>
<feature type="domain" description="Radical SAM core" evidence="9">
    <location>
        <begin position="397"/>
        <end position="622"/>
    </location>
</feature>
<evidence type="ECO:0000256" key="4">
    <source>
        <dbReference type="ARBA" id="ARBA00022691"/>
    </source>
</evidence>
<evidence type="ECO:0000259" key="9">
    <source>
        <dbReference type="PROSITE" id="PS51918"/>
    </source>
</evidence>
<dbReference type="InterPro" id="IPR007197">
    <property type="entry name" value="rSAM"/>
</dbReference>
<sequence>MGALTVDITLKNKRGSHQLSGEKVRFSAHCCFAHDGGIEDLQCMETLGHQLNQRNGELALYGTGRFFTELLSAVPQLKSKIRCVITDDGDTAVTEVEGLPVVSPSALPESIDTVFLCETLTLPRWRMKKRLPDSVTVLDPDLLVDLDDSVIPARAWVPFVDCIYPIDVPEIEFKPNQDMLLIDCPSRNLSFMPNGLGYVHNALKKTSIDFQTLDLDIIVYHRFHIYRLFDTPGRVVTASGREMPEDPWAVEEYDIWQNPDTLEFFQKDIDEIIQKIVAAKPKILGLSIQACNINFSKRVAQGVKKALPDTIILVGGFSCYQASVGLRAFPDCDYMTIGEADLTVGDLVEKLARGERPTGLPGVLSRFDPPDMTFIPGPMPEDLDAIDQPEYEWYDLSVYRNFNHYQLTPVIASRGCRWSLCTFCAERFYWRIRSPKSVVDELEWLADRGCDLFMFNESDFNGKPEIVMAICDEIIRRGLKVRLTGQLRIHRENTREFFDKLRAAGFVTLRFGVDAWARRTLKLQVKGYTPARITQNLRDCTAAGIFNEVNTVIGVPGETEEDIDETIDLIIQNKENIGRIANINPLLFVIGSVYWEEPDKFNVKFRADREELYRKYSTVIPSHLWYSTDPYIDEHVRKDRFIRVVKTLDQNGFNIGDLAKQVIKDVEEGRGAEAHARPDDWEDEVIAEKEANQKDKPSPAWPEAMKDDQFVYVKSEEAAAPPPQENTCIFKYNGVHYRILLEDGMELPGDTWIKNVRKGGAVTSAKGTVGNLARKFFGDRQRFLHYFKRGTQILKSRGVSGFLEQFRVHVQQAKGTERFILATGEDVEIKRNLGEDVQLVYEGVRGYNIIRVLGDVFAIKQGHPFHLEWYENGQYEEGVCINAKSVREAERLIDQHLAQETRQVAPQPATQQLLCEGFHGYNLVQVGDRVFGVKQGYPLYPDKVNTEFYPEGTLFEAGNQGEIESVISAYLTEERV</sequence>
<organism evidence="10 11">
    <name type="scientific">Nitrospina gracilis (strain 3/211)</name>
    <dbReference type="NCBI Taxonomy" id="1266370"/>
    <lineage>
        <taxon>Bacteria</taxon>
        <taxon>Pseudomonadati</taxon>
        <taxon>Nitrospinota/Tectimicrobiota group</taxon>
        <taxon>Nitrospinota</taxon>
        <taxon>Nitrospinia</taxon>
        <taxon>Nitrospinales</taxon>
        <taxon>Nitrospinaceae</taxon>
        <taxon>Nitrospina</taxon>
    </lineage>
</organism>
<keyword evidence="3" id="KW-0808">Transferase</keyword>
<dbReference type="SMART" id="SM00729">
    <property type="entry name" value="Elp3"/>
    <property type="match status" value="1"/>
</dbReference>
<dbReference type="SFLD" id="SFLDG01082">
    <property type="entry name" value="B12-binding_domain_containing"/>
    <property type="match status" value="1"/>
</dbReference>
<comment type="caution">
    <text evidence="10">The sequence shown here is derived from an EMBL/GenBank/DDBJ whole genome shotgun (WGS) entry which is preliminary data.</text>
</comment>
<name>M1YVW9_NITG3</name>
<dbReference type="OrthoDB" id="9801424at2"/>
<evidence type="ECO:0000256" key="6">
    <source>
        <dbReference type="ARBA" id="ARBA00023004"/>
    </source>
</evidence>
<evidence type="ECO:0000256" key="2">
    <source>
        <dbReference type="ARBA" id="ARBA00022603"/>
    </source>
</evidence>
<dbReference type="Gene3D" id="3.40.50.280">
    <property type="entry name" value="Cobalamin-binding domain"/>
    <property type="match status" value="1"/>
</dbReference>
<keyword evidence="11" id="KW-1185">Reference proteome</keyword>
<evidence type="ECO:0000259" key="8">
    <source>
        <dbReference type="PROSITE" id="PS51332"/>
    </source>
</evidence>
<dbReference type="SUPFAM" id="SSF102114">
    <property type="entry name" value="Radical SAM enzymes"/>
    <property type="match status" value="1"/>
</dbReference>
<dbReference type="CDD" id="cd01335">
    <property type="entry name" value="Radical_SAM"/>
    <property type="match status" value="1"/>
</dbReference>
<dbReference type="HOGENOM" id="CLU_304386_0_0_0"/>
<evidence type="ECO:0000256" key="7">
    <source>
        <dbReference type="ARBA" id="ARBA00023014"/>
    </source>
</evidence>
<dbReference type="SFLD" id="SFLDS00029">
    <property type="entry name" value="Radical_SAM"/>
    <property type="match status" value="1"/>
</dbReference>
<dbReference type="GO" id="GO:0031419">
    <property type="term" value="F:cobalamin binding"/>
    <property type="evidence" value="ECO:0007669"/>
    <property type="project" value="InterPro"/>
</dbReference>
<comment type="cofactor">
    <cofactor evidence="1">
        <name>[4Fe-4S] cluster</name>
        <dbReference type="ChEBI" id="CHEBI:49883"/>
    </cofactor>
</comment>
<evidence type="ECO:0000313" key="10">
    <source>
        <dbReference type="EMBL" id="CCQ89775.1"/>
    </source>
</evidence>
<dbReference type="Gene3D" id="3.80.30.20">
    <property type="entry name" value="tm_1862 like domain"/>
    <property type="match status" value="1"/>
</dbReference>
<keyword evidence="5" id="KW-0479">Metal-binding</keyword>
<accession>M1YVW9</accession>
<dbReference type="InterPro" id="IPR023404">
    <property type="entry name" value="rSAM_horseshoe"/>
</dbReference>
<evidence type="ECO:0000256" key="3">
    <source>
        <dbReference type="ARBA" id="ARBA00022679"/>
    </source>
</evidence>
<dbReference type="AlphaFoldDB" id="M1YVW9"/>
<dbReference type="InterPro" id="IPR051198">
    <property type="entry name" value="BchE-like"/>
</dbReference>
<keyword evidence="2" id="KW-0489">Methyltransferase</keyword>
<dbReference type="GO" id="GO:0003824">
    <property type="term" value="F:catalytic activity"/>
    <property type="evidence" value="ECO:0007669"/>
    <property type="project" value="InterPro"/>
</dbReference>
<gene>
    <name evidence="10" type="ORF">NITGR_170032</name>
</gene>
<dbReference type="InterPro" id="IPR058240">
    <property type="entry name" value="rSAM_sf"/>
</dbReference>